<dbReference type="EMBL" id="CAJVQC010002600">
    <property type="protein sequence ID" value="CAG8514197.1"/>
    <property type="molecule type" value="Genomic_DNA"/>
</dbReference>
<protein>
    <submittedName>
        <fullName evidence="1">23596_t:CDS:1</fullName>
    </submittedName>
</protein>
<evidence type="ECO:0000313" key="1">
    <source>
        <dbReference type="EMBL" id="CAG8514197.1"/>
    </source>
</evidence>
<organism evidence="1 2">
    <name type="scientific">Racocetra persica</name>
    <dbReference type="NCBI Taxonomy" id="160502"/>
    <lineage>
        <taxon>Eukaryota</taxon>
        <taxon>Fungi</taxon>
        <taxon>Fungi incertae sedis</taxon>
        <taxon>Mucoromycota</taxon>
        <taxon>Glomeromycotina</taxon>
        <taxon>Glomeromycetes</taxon>
        <taxon>Diversisporales</taxon>
        <taxon>Gigasporaceae</taxon>
        <taxon>Racocetra</taxon>
    </lineage>
</organism>
<name>A0ACA9L7S8_9GLOM</name>
<accession>A0ACA9L7S8</accession>
<keyword evidence="2" id="KW-1185">Reference proteome</keyword>
<reference evidence="1" key="1">
    <citation type="submission" date="2021-06" db="EMBL/GenBank/DDBJ databases">
        <authorList>
            <person name="Kallberg Y."/>
            <person name="Tangrot J."/>
            <person name="Rosling A."/>
        </authorList>
    </citation>
    <scope>NUCLEOTIDE SEQUENCE</scope>
    <source>
        <strain evidence="1">MA461A</strain>
    </source>
</reference>
<comment type="caution">
    <text evidence="1">The sequence shown here is derived from an EMBL/GenBank/DDBJ whole genome shotgun (WGS) entry which is preliminary data.</text>
</comment>
<dbReference type="Proteomes" id="UP000789920">
    <property type="component" value="Unassembled WGS sequence"/>
</dbReference>
<sequence length="44" mass="5061">MDQNDESDVLEEEEIEEIVAKLPDKTAEACNAMQTIICYEEQEI</sequence>
<evidence type="ECO:0000313" key="2">
    <source>
        <dbReference type="Proteomes" id="UP000789920"/>
    </source>
</evidence>
<gene>
    <name evidence="1" type="ORF">RPERSI_LOCUS2396</name>
</gene>
<proteinExistence type="predicted"/>